<dbReference type="InterPro" id="IPR028468">
    <property type="entry name" value="Smc1_ABC"/>
</dbReference>
<dbReference type="SUPFAM" id="SSF52540">
    <property type="entry name" value="P-loop containing nucleoside triphosphate hydrolases"/>
    <property type="match status" value="1"/>
</dbReference>
<feature type="coiled-coil region" evidence="11">
    <location>
        <begin position="844"/>
        <end position="920"/>
    </location>
</feature>
<feature type="domain" description="SMC hinge" evidence="12">
    <location>
        <begin position="512"/>
        <end position="628"/>
    </location>
</feature>
<comment type="subcellular location">
    <subcellularLocation>
        <location evidence="2">Chromosome</location>
    </subcellularLocation>
    <subcellularLocation>
        <location evidence="1 10">Nucleus</location>
    </subcellularLocation>
</comment>
<dbReference type="RefSeq" id="XP_018988520.1">
    <property type="nucleotide sequence ID" value="XM_019127784.1"/>
</dbReference>
<dbReference type="Proteomes" id="UP000094336">
    <property type="component" value="Unassembled WGS sequence"/>
</dbReference>
<reference evidence="14" key="1">
    <citation type="submission" date="2016-05" db="EMBL/GenBank/DDBJ databases">
        <title>Comparative genomics of biotechnologically important yeasts.</title>
        <authorList>
            <consortium name="DOE Joint Genome Institute"/>
            <person name="Riley R."/>
            <person name="Haridas S."/>
            <person name="Wolfe K.H."/>
            <person name="Lopes M.R."/>
            <person name="Hittinger C.T."/>
            <person name="Goker M."/>
            <person name="Salamov A."/>
            <person name="Wisecaver J."/>
            <person name="Long T.M."/>
            <person name="Aerts A.L."/>
            <person name="Barry K."/>
            <person name="Choi C."/>
            <person name="Clum A."/>
            <person name="Coughlan A.Y."/>
            <person name="Deshpande S."/>
            <person name="Douglass A.P."/>
            <person name="Hanson S.J."/>
            <person name="Klenk H.-P."/>
            <person name="Labutti K."/>
            <person name="Lapidus A."/>
            <person name="Lindquist E."/>
            <person name="Lipzen A."/>
            <person name="Meier-Kolthoff J.P."/>
            <person name="Ohm R.A."/>
            <person name="Otillar R.P."/>
            <person name="Pangilinan J."/>
            <person name="Peng Y."/>
            <person name="Rokas A."/>
            <person name="Rosa C.A."/>
            <person name="Scheuner C."/>
            <person name="Sibirny A.A."/>
            <person name="Slot J.C."/>
            <person name="Stielow J.B."/>
            <person name="Sun H."/>
            <person name="Kurtzman C.P."/>
            <person name="Blackwell M."/>
            <person name="Grigoriev I.V."/>
            <person name="Jeffries T.W."/>
        </authorList>
    </citation>
    <scope>NUCLEOTIDE SEQUENCE [LARGE SCALE GENOMIC DNA]</scope>
    <source>
        <strain evidence="14">NRRL Y-12698</strain>
    </source>
</reference>
<evidence type="ECO:0000256" key="1">
    <source>
        <dbReference type="ARBA" id="ARBA00004123"/>
    </source>
</evidence>
<dbReference type="SMART" id="SM00968">
    <property type="entry name" value="SMC_hinge"/>
    <property type="match status" value="1"/>
</dbReference>
<evidence type="ECO:0000256" key="10">
    <source>
        <dbReference type="PIRNR" id="PIRNR005719"/>
    </source>
</evidence>
<evidence type="ECO:0000256" key="4">
    <source>
        <dbReference type="ARBA" id="ARBA00022454"/>
    </source>
</evidence>
<name>A0A1E3R1F0_9ASCO</name>
<dbReference type="InterPro" id="IPR024704">
    <property type="entry name" value="SMC"/>
</dbReference>
<evidence type="ECO:0000256" key="8">
    <source>
        <dbReference type="ARBA" id="ARBA00023242"/>
    </source>
</evidence>
<dbReference type="GeneID" id="30145637"/>
<evidence type="ECO:0000256" key="9">
    <source>
        <dbReference type="ARBA" id="ARBA00023306"/>
    </source>
</evidence>
<dbReference type="EMBL" id="KV454426">
    <property type="protein sequence ID" value="ODQ83192.1"/>
    <property type="molecule type" value="Genomic_DNA"/>
</dbReference>
<dbReference type="InterPro" id="IPR003395">
    <property type="entry name" value="RecF/RecN/SMC_N"/>
</dbReference>
<dbReference type="CDD" id="cd03275">
    <property type="entry name" value="ABC_SMC1_euk"/>
    <property type="match status" value="2"/>
</dbReference>
<dbReference type="GO" id="GO:0042802">
    <property type="term" value="F:identical protein binding"/>
    <property type="evidence" value="ECO:0007669"/>
    <property type="project" value="EnsemblFungi"/>
</dbReference>
<evidence type="ECO:0000256" key="2">
    <source>
        <dbReference type="ARBA" id="ARBA00004286"/>
    </source>
</evidence>
<dbReference type="GO" id="GO:0000070">
    <property type="term" value="P:mitotic sister chromatid segregation"/>
    <property type="evidence" value="ECO:0007669"/>
    <property type="project" value="EnsemblFungi"/>
</dbReference>
<dbReference type="AlphaFoldDB" id="A0A1E3R1F0"/>
<evidence type="ECO:0000256" key="5">
    <source>
        <dbReference type="ARBA" id="ARBA00022618"/>
    </source>
</evidence>
<dbReference type="GO" id="GO:0030892">
    <property type="term" value="C:mitotic cohesin complex"/>
    <property type="evidence" value="ECO:0007669"/>
    <property type="project" value="EnsemblFungi"/>
</dbReference>
<gene>
    <name evidence="13" type="ORF">BABINDRAFT_159632</name>
</gene>
<dbReference type="GO" id="GO:0051301">
    <property type="term" value="P:cell division"/>
    <property type="evidence" value="ECO:0007669"/>
    <property type="project" value="UniProtKB-KW"/>
</dbReference>
<dbReference type="GO" id="GO:0005634">
    <property type="term" value="C:nucleus"/>
    <property type="evidence" value="ECO:0007669"/>
    <property type="project" value="UniProtKB-SubCell"/>
</dbReference>
<dbReference type="InterPro" id="IPR027417">
    <property type="entry name" value="P-loop_NTPase"/>
</dbReference>
<evidence type="ECO:0000256" key="7">
    <source>
        <dbReference type="ARBA" id="ARBA00023054"/>
    </source>
</evidence>
<dbReference type="GO" id="GO:0005524">
    <property type="term" value="F:ATP binding"/>
    <property type="evidence" value="ECO:0007669"/>
    <property type="project" value="InterPro"/>
</dbReference>
<dbReference type="PANTHER" id="PTHR18937">
    <property type="entry name" value="STRUCTURAL MAINTENANCE OF CHROMOSOMES SMC FAMILY MEMBER"/>
    <property type="match status" value="1"/>
</dbReference>
<keyword evidence="7 11" id="KW-0175">Coiled coil</keyword>
<dbReference type="GO" id="GO:0016887">
    <property type="term" value="F:ATP hydrolysis activity"/>
    <property type="evidence" value="ECO:0007669"/>
    <property type="project" value="InterPro"/>
</dbReference>
<dbReference type="InterPro" id="IPR010935">
    <property type="entry name" value="SMC_hinge"/>
</dbReference>
<evidence type="ECO:0000259" key="12">
    <source>
        <dbReference type="SMART" id="SM00968"/>
    </source>
</evidence>
<keyword evidence="4" id="KW-0158">Chromosome</keyword>
<accession>A0A1E3R1F0</accession>
<feature type="coiled-coil region" evidence="11">
    <location>
        <begin position="311"/>
        <end position="359"/>
    </location>
</feature>
<dbReference type="Pfam" id="PF06470">
    <property type="entry name" value="SMC_hinge"/>
    <property type="match status" value="1"/>
</dbReference>
<dbReference type="GO" id="GO:0003680">
    <property type="term" value="F:minor groove of adenine-thymine-rich DNA binding"/>
    <property type="evidence" value="ECO:0007669"/>
    <property type="project" value="EnsemblFungi"/>
</dbReference>
<proteinExistence type="inferred from homology"/>
<evidence type="ECO:0000313" key="13">
    <source>
        <dbReference type="EMBL" id="ODQ83192.1"/>
    </source>
</evidence>
<dbReference type="PIRSF" id="PIRSF005719">
    <property type="entry name" value="SMC"/>
    <property type="match status" value="1"/>
</dbReference>
<dbReference type="GO" id="GO:0006302">
    <property type="term" value="P:double-strand break repair"/>
    <property type="evidence" value="ECO:0007669"/>
    <property type="project" value="EnsemblFungi"/>
</dbReference>
<keyword evidence="6" id="KW-0498">Mitosis</keyword>
<keyword evidence="5" id="KW-0132">Cell division</keyword>
<evidence type="ECO:0000256" key="3">
    <source>
        <dbReference type="ARBA" id="ARBA00005597"/>
    </source>
</evidence>
<dbReference type="Gene3D" id="3.30.70.1620">
    <property type="match status" value="1"/>
</dbReference>
<sequence>MGRLVGLELHNFKSYRGTTKVGFGTSYFTSIIGPNGAGKSNMMDAISFVLGVRSQNLRSANVKDMIYRGRVMNDELDDKVPKSAYVMAIYEKANGEVLKLKRTITQRNSAYTVNGESVSSAVYANLLKEENILIKARNFLVFQGDVEQIASQSARDLTNLLETVSGSVEDVSQYDTRREAQERARETSSTLFARKRALNSELKQYREQAVEGASFKAKLADRANLVTLMNVHKAYHNEQQHHRLAADIAEGQNALSALRAKLDKEESVLRVLTTEYAKRAVLAEKQKKQGAKTRLQLEEKRRALIPVGVAKDALTKKIRDYQRRIAALLADVRAQTKTITGYEAQLKTVQRALKQFEAAGVTTVLSGEGQEEYEQLKERLLSTAEGSQHEDTINLLADERENLAAQLAALQKQKALTTARIAELAHARTQTSAKCDDATARCNETMELLESKKLSLQQLVEARDRLTKQEYDLGTQLREVLVALDELNADARESAREKKLRENVASLRRLFPGVKGLVHDLCQPKQKKYEVAVATLLGKNFDAVVVDTLSTATKCIEYLKEQRAGVASFIPLDRVEARAPHPSLRALHADATPALDVIEYDAPFERAVQYAVSDAIVCSTMEVARYVKWERNIDVKVVTLDGSLIHKAGLMTGGRTKLERRWNKNEAAELGARKEELQTALATLQTSKPSEVVEKQVRDDISDLLNQLPVLRATRAELERAVQDRDAEISYQETTAKEHATEEKAVASSLKALDKKTVSVESKIETLQTEIFGEFCRKHGFRTIREYELTHGNYFRARAKERAVFVKQTAVLENKLMFERERHQETEARLVRLGRDKEGLDESFKELLAAQEALQSEIDLLESEIEVNHEETTAVAEDLAGKLRFSKSVEARVMEYKAEFHKLESQLRKLNEDLLKQDVERVNHLKNCKIENVELPLLRGDLAQVAIGEDASTLVVAAYAVEIDYTLLSERLRAHSRAGIEAEFTEKLALLAQELELMTPNSKANDRLTDVEHKLLELEQAFVLARAAEVEATAAFNSVKELRYAAFMEAFVHISGKIDSIYKELTKSASSPLGGSAFLTLEDEDEPYNAGVKYHAMPPMKRFRDMELLSGGEKTIAALALLFAVHSYHPSPFFVLDEVDAALDNSNVNKIANYISTNAGPNFQFIVISLKNSLFERSDALVGIYREQNENSSKTVTMDLREYPTA</sequence>
<dbReference type="SUPFAM" id="SSF75553">
    <property type="entry name" value="Smc hinge domain"/>
    <property type="match status" value="1"/>
</dbReference>
<protein>
    <recommendedName>
        <fullName evidence="10">Structural maintenance of chromosomes protein</fullName>
    </recommendedName>
</protein>
<dbReference type="Pfam" id="PF02463">
    <property type="entry name" value="SMC_N"/>
    <property type="match status" value="1"/>
</dbReference>
<feature type="coiled-coil region" evidence="11">
    <location>
        <begin position="667"/>
        <end position="721"/>
    </location>
</feature>
<dbReference type="Gene3D" id="1.20.1060.20">
    <property type="match status" value="1"/>
</dbReference>
<keyword evidence="9" id="KW-0131">Cell cycle</keyword>
<evidence type="ECO:0000256" key="11">
    <source>
        <dbReference type="SAM" id="Coils"/>
    </source>
</evidence>
<dbReference type="GO" id="GO:0003690">
    <property type="term" value="F:double-stranded DNA binding"/>
    <property type="evidence" value="ECO:0007669"/>
    <property type="project" value="EnsemblFungi"/>
</dbReference>
<keyword evidence="14" id="KW-1185">Reference proteome</keyword>
<evidence type="ECO:0000313" key="14">
    <source>
        <dbReference type="Proteomes" id="UP000094336"/>
    </source>
</evidence>
<organism evidence="13 14">
    <name type="scientific">Babjeviella inositovora NRRL Y-12698</name>
    <dbReference type="NCBI Taxonomy" id="984486"/>
    <lineage>
        <taxon>Eukaryota</taxon>
        <taxon>Fungi</taxon>
        <taxon>Dikarya</taxon>
        <taxon>Ascomycota</taxon>
        <taxon>Saccharomycotina</taxon>
        <taxon>Pichiomycetes</taxon>
        <taxon>Serinales incertae sedis</taxon>
        <taxon>Babjeviella</taxon>
    </lineage>
</organism>
<evidence type="ECO:0000256" key="6">
    <source>
        <dbReference type="ARBA" id="ARBA00022776"/>
    </source>
</evidence>
<feature type="coiled-coil region" evidence="11">
    <location>
        <begin position="393"/>
        <end position="420"/>
    </location>
</feature>
<dbReference type="STRING" id="984486.A0A1E3R1F0"/>
<comment type="similarity">
    <text evidence="3">Belongs to the SMC family. SMC1 subfamily.</text>
</comment>
<dbReference type="Gene3D" id="3.40.50.300">
    <property type="entry name" value="P-loop containing nucleotide triphosphate hydrolases"/>
    <property type="match status" value="2"/>
</dbReference>
<keyword evidence="8 10" id="KW-0539">Nucleus</keyword>
<dbReference type="GO" id="GO:0007064">
    <property type="term" value="P:mitotic sister chromatid cohesion"/>
    <property type="evidence" value="ECO:0007669"/>
    <property type="project" value="EnsemblFungi"/>
</dbReference>
<feature type="coiled-coil region" evidence="11">
    <location>
        <begin position="248"/>
        <end position="275"/>
    </location>
</feature>
<dbReference type="InterPro" id="IPR036277">
    <property type="entry name" value="SMC_hinge_sf"/>
</dbReference>
<dbReference type="OrthoDB" id="5575062at2759"/>
<dbReference type="PANTHER" id="PTHR18937:SF12">
    <property type="entry name" value="STRUCTURAL MAINTENANCE OF CHROMOSOMES PROTEIN"/>
    <property type="match status" value="1"/>
</dbReference>
<feature type="coiled-coil region" evidence="11">
    <location>
        <begin position="449"/>
        <end position="497"/>
    </location>
</feature>